<protein>
    <submittedName>
        <fullName evidence="1">Uncharacterized protein</fullName>
    </submittedName>
</protein>
<dbReference type="Proteomes" id="UP000887159">
    <property type="component" value="Unassembled WGS sequence"/>
</dbReference>
<keyword evidence="2" id="KW-1185">Reference proteome</keyword>
<reference evidence="1" key="1">
    <citation type="submission" date="2020-08" db="EMBL/GenBank/DDBJ databases">
        <title>Multicomponent nature underlies the extraordinary mechanical properties of spider dragline silk.</title>
        <authorList>
            <person name="Kono N."/>
            <person name="Nakamura H."/>
            <person name="Mori M."/>
            <person name="Yoshida Y."/>
            <person name="Ohtoshi R."/>
            <person name="Malay A.D."/>
            <person name="Moran D.A.P."/>
            <person name="Tomita M."/>
            <person name="Numata K."/>
            <person name="Arakawa K."/>
        </authorList>
    </citation>
    <scope>NUCLEOTIDE SEQUENCE</scope>
</reference>
<name>A0A8X6VNQ6_TRICX</name>
<comment type="caution">
    <text evidence="1">The sequence shown here is derived from an EMBL/GenBank/DDBJ whole genome shotgun (WGS) entry which is preliminary data.</text>
</comment>
<accession>A0A8X6VNQ6</accession>
<gene>
    <name evidence="1" type="ORF">TNCV_1570591</name>
</gene>
<dbReference type="EMBL" id="BMAU01021334">
    <property type="protein sequence ID" value="GFY15248.1"/>
    <property type="molecule type" value="Genomic_DNA"/>
</dbReference>
<dbReference type="AlphaFoldDB" id="A0A8X6VNQ6"/>
<organism evidence="1 2">
    <name type="scientific">Trichonephila clavipes</name>
    <name type="common">Golden silk orbweaver</name>
    <name type="synonym">Nephila clavipes</name>
    <dbReference type="NCBI Taxonomy" id="2585209"/>
    <lineage>
        <taxon>Eukaryota</taxon>
        <taxon>Metazoa</taxon>
        <taxon>Ecdysozoa</taxon>
        <taxon>Arthropoda</taxon>
        <taxon>Chelicerata</taxon>
        <taxon>Arachnida</taxon>
        <taxon>Araneae</taxon>
        <taxon>Araneomorphae</taxon>
        <taxon>Entelegynae</taxon>
        <taxon>Araneoidea</taxon>
        <taxon>Nephilidae</taxon>
        <taxon>Trichonephila</taxon>
    </lineage>
</organism>
<sequence length="175" mass="19798">MGGRGNLVVKVTDSWLAYHEFESNAGDDPPCRKGHCALNLSRFKRPPFGVVLNRSSVIPGLDRYNPNHEFATLTIRLPRPFLIRIVPSNSFFQWETSSRPIGRRALPPSDGIFYLSIFVTPNFPPFHPHCEISLADWSDESATKIFGRIDGHPARRGFLLALLQLNDFSPWYSST</sequence>
<proteinExistence type="predicted"/>
<evidence type="ECO:0000313" key="1">
    <source>
        <dbReference type="EMBL" id="GFY15248.1"/>
    </source>
</evidence>
<evidence type="ECO:0000313" key="2">
    <source>
        <dbReference type="Proteomes" id="UP000887159"/>
    </source>
</evidence>